<dbReference type="EMBL" id="CAJZAG010000003">
    <property type="protein sequence ID" value="CAG9169497.1"/>
    <property type="molecule type" value="Genomic_DNA"/>
</dbReference>
<evidence type="ECO:0000256" key="1">
    <source>
        <dbReference type="SAM" id="Phobius"/>
    </source>
</evidence>
<dbReference type="SUPFAM" id="SSF54523">
    <property type="entry name" value="Pili subunits"/>
    <property type="match status" value="1"/>
</dbReference>
<feature type="transmembrane region" description="Helical" evidence="1">
    <location>
        <begin position="12"/>
        <end position="31"/>
    </location>
</feature>
<name>A0ABN7YC91_9BURK</name>
<dbReference type="RefSeq" id="WP_223984831.1">
    <property type="nucleotide sequence ID" value="NZ_CAJZAG010000003.1"/>
</dbReference>
<protein>
    <recommendedName>
        <fullName evidence="4">Prepilin-type N-terminal cleavage/methylation domain-containing protein</fullName>
    </recommendedName>
</protein>
<dbReference type="InterPro" id="IPR045584">
    <property type="entry name" value="Pilin-like"/>
</dbReference>
<keyword evidence="3" id="KW-1185">Reference proteome</keyword>
<dbReference type="Pfam" id="PF16732">
    <property type="entry name" value="ComP_DUS"/>
    <property type="match status" value="1"/>
</dbReference>
<sequence length="142" mass="16073">MNRSLLPSAGFTLIELVTVIVIVGLLSAFAYPQYIQQTRRADRADASAALLSAMQQFEQHYSDTSSYYQPKTNKLWDGYRKKSESERHALSAKLCGAANGHCVEIRATPVRADEVCGALVLRSTGERLIWKQDRYETRKECW</sequence>
<evidence type="ECO:0008006" key="4">
    <source>
        <dbReference type="Google" id="ProtNLM"/>
    </source>
</evidence>
<dbReference type="PROSITE" id="PS00409">
    <property type="entry name" value="PROKAR_NTER_METHYL"/>
    <property type="match status" value="1"/>
</dbReference>
<evidence type="ECO:0000313" key="2">
    <source>
        <dbReference type="EMBL" id="CAG9169497.1"/>
    </source>
</evidence>
<evidence type="ECO:0000313" key="3">
    <source>
        <dbReference type="Proteomes" id="UP000706525"/>
    </source>
</evidence>
<reference evidence="2 3" key="1">
    <citation type="submission" date="2021-08" db="EMBL/GenBank/DDBJ databases">
        <authorList>
            <person name="Peeters C."/>
        </authorList>
    </citation>
    <scope>NUCLEOTIDE SEQUENCE [LARGE SCALE GENOMIC DNA]</scope>
    <source>
        <strain evidence="2 3">LMG 32289</strain>
    </source>
</reference>
<dbReference type="InterPro" id="IPR031982">
    <property type="entry name" value="PilE-like"/>
</dbReference>
<comment type="caution">
    <text evidence="2">The sequence shown here is derived from an EMBL/GenBank/DDBJ whole genome shotgun (WGS) entry which is preliminary data.</text>
</comment>
<dbReference type="NCBIfam" id="TIGR02532">
    <property type="entry name" value="IV_pilin_GFxxxE"/>
    <property type="match status" value="1"/>
</dbReference>
<dbReference type="InterPro" id="IPR012902">
    <property type="entry name" value="N_methyl_site"/>
</dbReference>
<dbReference type="Pfam" id="PF07963">
    <property type="entry name" value="N_methyl"/>
    <property type="match status" value="1"/>
</dbReference>
<keyword evidence="1" id="KW-0472">Membrane</keyword>
<proteinExistence type="predicted"/>
<gene>
    <name evidence="2" type="ORF">LMG32289_01699</name>
</gene>
<keyword evidence="1" id="KW-0812">Transmembrane</keyword>
<organism evidence="2 3">
    <name type="scientific">Cupriavidus pampae</name>
    <dbReference type="NCBI Taxonomy" id="659251"/>
    <lineage>
        <taxon>Bacteria</taxon>
        <taxon>Pseudomonadati</taxon>
        <taxon>Pseudomonadota</taxon>
        <taxon>Betaproteobacteria</taxon>
        <taxon>Burkholderiales</taxon>
        <taxon>Burkholderiaceae</taxon>
        <taxon>Cupriavidus</taxon>
    </lineage>
</organism>
<dbReference type="Proteomes" id="UP000706525">
    <property type="component" value="Unassembled WGS sequence"/>
</dbReference>
<dbReference type="Gene3D" id="3.30.700.10">
    <property type="entry name" value="Glycoprotein, Type 4 Pilin"/>
    <property type="match status" value="1"/>
</dbReference>
<keyword evidence="1" id="KW-1133">Transmembrane helix</keyword>
<accession>A0ABN7YC91</accession>